<dbReference type="SMART" id="SM00944">
    <property type="entry name" value="Pro-kuma_activ"/>
    <property type="match status" value="1"/>
</dbReference>
<gene>
    <name evidence="2" type="ORF">JF922_19790</name>
</gene>
<comment type="caution">
    <text evidence="2">The sequence shown here is derived from an EMBL/GenBank/DDBJ whole genome shotgun (WGS) entry which is preliminary data.</text>
</comment>
<evidence type="ECO:0000313" key="2">
    <source>
        <dbReference type="EMBL" id="MBJ7600303.1"/>
    </source>
</evidence>
<proteinExistence type="predicted"/>
<evidence type="ECO:0000313" key="3">
    <source>
        <dbReference type="Proteomes" id="UP000612893"/>
    </source>
</evidence>
<name>A0A934NAS0_9BACT</name>
<dbReference type="SUPFAM" id="SSF54897">
    <property type="entry name" value="Protease propeptides/inhibitors"/>
    <property type="match status" value="1"/>
</dbReference>
<dbReference type="Proteomes" id="UP000612893">
    <property type="component" value="Unassembled WGS sequence"/>
</dbReference>
<sequence>MRRSLLSRDRGNLCRRALAALCLLLVGAVVMTGCVQARAQRPLKSTLTGGTAAPTTLADAIGSSRVLGRTDQKRQIRITLTLRGRDPQALSGLIAEGRTVTGAEFAARFGADPALVRQSLGQLTSAGLQGEWRPGSQLATAVGPVGAVERYLGVELLDHQLPDGTRFYAADREPRIPAAIDAVVSGVTGLDDFSHYQTHVIRPGGLTPVDIRTVYGIDSLTSRGLDGSGQTIVLPEIDDLPNLADLAAFARKFDLPPFDVTVKRRTSSRRATTERMTVVRTGLRVSTSPRRCLR</sequence>
<feature type="domain" description="Peptidase S53 activation" evidence="1">
    <location>
        <begin position="61"/>
        <end position="193"/>
    </location>
</feature>
<organism evidence="2 3">
    <name type="scientific">Candidatus Nephthysia bennettiae</name>
    <dbReference type="NCBI Taxonomy" id="3127016"/>
    <lineage>
        <taxon>Bacteria</taxon>
        <taxon>Bacillati</taxon>
        <taxon>Candidatus Dormiibacterota</taxon>
        <taxon>Candidatus Dormibacteria</taxon>
        <taxon>Candidatus Dormibacterales</taxon>
        <taxon>Candidatus Dormibacteraceae</taxon>
        <taxon>Candidatus Nephthysia</taxon>
    </lineage>
</organism>
<dbReference type="Pfam" id="PF09286">
    <property type="entry name" value="Pro-kuma_activ"/>
    <property type="match status" value="1"/>
</dbReference>
<dbReference type="InterPro" id="IPR036852">
    <property type="entry name" value="Peptidase_S8/S53_dom_sf"/>
</dbReference>
<keyword evidence="3" id="KW-1185">Reference proteome</keyword>
<accession>A0A934NAS0</accession>
<dbReference type="AlphaFoldDB" id="A0A934NAS0"/>
<protein>
    <recommendedName>
        <fullName evidence="1">Peptidase S53 activation domain-containing protein</fullName>
    </recommendedName>
</protein>
<reference evidence="2" key="1">
    <citation type="submission" date="2020-10" db="EMBL/GenBank/DDBJ databases">
        <title>Ca. Dormibacterota MAGs.</title>
        <authorList>
            <person name="Montgomery K."/>
        </authorList>
    </citation>
    <scope>NUCLEOTIDE SEQUENCE [LARGE SCALE GENOMIC DNA]</scope>
    <source>
        <strain evidence="2">SC8812_S17_10</strain>
    </source>
</reference>
<dbReference type="PROSITE" id="PS51257">
    <property type="entry name" value="PROKAR_LIPOPROTEIN"/>
    <property type="match status" value="1"/>
</dbReference>
<dbReference type="InterPro" id="IPR015366">
    <property type="entry name" value="S53_propep"/>
</dbReference>
<evidence type="ECO:0000259" key="1">
    <source>
        <dbReference type="SMART" id="SM00944"/>
    </source>
</evidence>
<dbReference type="EMBL" id="JAEKNR010000198">
    <property type="protein sequence ID" value="MBJ7600303.1"/>
    <property type="molecule type" value="Genomic_DNA"/>
</dbReference>
<dbReference type="Gene3D" id="3.40.50.200">
    <property type="entry name" value="Peptidase S8/S53 domain"/>
    <property type="match status" value="1"/>
</dbReference>